<feature type="transmembrane region" description="Helical" evidence="8">
    <location>
        <begin position="331"/>
        <end position="359"/>
    </location>
</feature>
<feature type="transmembrane region" description="Helical" evidence="8">
    <location>
        <begin position="33"/>
        <end position="50"/>
    </location>
</feature>
<dbReference type="PANTHER" id="PTHR42751:SF1">
    <property type="entry name" value="CATION_PROTON ANTIPORTER YBAL-RELATED"/>
    <property type="match status" value="1"/>
</dbReference>
<evidence type="ECO:0000256" key="6">
    <source>
        <dbReference type="ARBA" id="ARBA00023136"/>
    </source>
</evidence>
<reference evidence="10" key="1">
    <citation type="submission" date="2022-08" db="EMBL/GenBank/DDBJ databases">
        <title>Draft genome sequencing of Roseisolibacter agri AW1220.</title>
        <authorList>
            <person name="Tobiishi Y."/>
            <person name="Tonouchi A."/>
        </authorList>
    </citation>
    <scope>NUCLEOTIDE SEQUENCE</scope>
    <source>
        <strain evidence="10">AW1220</strain>
    </source>
</reference>
<dbReference type="AlphaFoldDB" id="A0AA37Q2C3"/>
<dbReference type="Pfam" id="PF00999">
    <property type="entry name" value="Na_H_Exchanger"/>
    <property type="match status" value="1"/>
</dbReference>
<comment type="similarity">
    <text evidence="2">Belongs to the monovalent cation:proton antiporter 2 (CPA2) transporter (TC 2.A.37) family.</text>
</comment>
<dbReference type="GO" id="GO:0006813">
    <property type="term" value="P:potassium ion transport"/>
    <property type="evidence" value="ECO:0007669"/>
    <property type="project" value="InterPro"/>
</dbReference>
<dbReference type="Proteomes" id="UP001161325">
    <property type="component" value="Unassembled WGS sequence"/>
</dbReference>
<dbReference type="GO" id="GO:0015297">
    <property type="term" value="F:antiporter activity"/>
    <property type="evidence" value="ECO:0007669"/>
    <property type="project" value="InterPro"/>
</dbReference>
<dbReference type="Gene3D" id="1.20.1530.20">
    <property type="match status" value="1"/>
</dbReference>
<sequence>MPHQTALLATIAAAFALAFLMGALAARLRLPPLIGYVLAGAALGPFAPGWVTDAAIAGQLAEIGVILLMFGVGLHFSPRDLLAVRRVAVPGALLQMGAATALGTALARAWDWPWEGALVLGLSLSVASTVVVLRTLEARGRLDTADGRTAVGWLVVQDLAMVLVLVLLPALAPAGAARADGALWSGLALTLAKVGAFLALMLVVGRRAVPWLLVRVARLGSRELFTLAVLTIALGVAVGASALFGVSFALGAFFAGVVISESDLSHQAGADALPLQDAFAVLFFVSVGMLFDPLILVREPLRVLAAVGVVLAGNALAALVLLVRLGHPARASLVVAASLGQIGEFSFILVGLGVALGVLPPEGRSLVLAAALVSIAGNPLLLAAAGAAERWLALRPHVLDRVERVPAGVAVVPDASPTPALRDHAVLVGHGRVGRTIGEALAREGLPYVVVERDHRTVEALRDRGVPAVYGDASRAGVLAHAHPERARVVVVAAPDPYHARHIVELARRARPGIDAVVRTHSTEAQEYFERIGVAHALMGEHQLAIGMARHTLAALGCDAQRAERTVRALERREAREAEA</sequence>
<evidence type="ECO:0000256" key="1">
    <source>
        <dbReference type="ARBA" id="ARBA00004141"/>
    </source>
</evidence>
<dbReference type="Pfam" id="PF02254">
    <property type="entry name" value="TrkA_N"/>
    <property type="match status" value="1"/>
</dbReference>
<keyword evidence="4 8" id="KW-0812">Transmembrane</keyword>
<dbReference type="InterPro" id="IPR036291">
    <property type="entry name" value="NAD(P)-bd_dom_sf"/>
</dbReference>
<evidence type="ECO:0000259" key="9">
    <source>
        <dbReference type="PROSITE" id="PS51201"/>
    </source>
</evidence>
<feature type="transmembrane region" description="Helical" evidence="8">
    <location>
        <begin position="303"/>
        <end position="325"/>
    </location>
</feature>
<evidence type="ECO:0000256" key="4">
    <source>
        <dbReference type="ARBA" id="ARBA00022692"/>
    </source>
</evidence>
<evidence type="ECO:0000256" key="2">
    <source>
        <dbReference type="ARBA" id="ARBA00005551"/>
    </source>
</evidence>
<evidence type="ECO:0000313" key="11">
    <source>
        <dbReference type="Proteomes" id="UP001161325"/>
    </source>
</evidence>
<feature type="transmembrane region" description="Helical" evidence="8">
    <location>
        <begin position="88"/>
        <end position="110"/>
    </location>
</feature>
<evidence type="ECO:0000313" key="10">
    <source>
        <dbReference type="EMBL" id="GLC25310.1"/>
    </source>
</evidence>
<evidence type="ECO:0000256" key="5">
    <source>
        <dbReference type="ARBA" id="ARBA00022989"/>
    </source>
</evidence>
<gene>
    <name evidence="10" type="ORF">rosag_18230</name>
</gene>
<evidence type="ECO:0000256" key="7">
    <source>
        <dbReference type="SAM" id="Coils"/>
    </source>
</evidence>
<dbReference type="InterPro" id="IPR003148">
    <property type="entry name" value="RCK_N"/>
</dbReference>
<evidence type="ECO:0000256" key="8">
    <source>
        <dbReference type="SAM" id="Phobius"/>
    </source>
</evidence>
<keyword evidence="5 8" id="KW-1133">Transmembrane helix</keyword>
<dbReference type="SUPFAM" id="SSF51735">
    <property type="entry name" value="NAD(P)-binding Rossmann-fold domains"/>
    <property type="match status" value="1"/>
</dbReference>
<feature type="transmembrane region" description="Helical" evidence="8">
    <location>
        <begin position="183"/>
        <end position="204"/>
    </location>
</feature>
<keyword evidence="3" id="KW-0813">Transport</keyword>
<feature type="transmembrane region" description="Helical" evidence="8">
    <location>
        <begin position="366"/>
        <end position="388"/>
    </location>
</feature>
<comment type="caution">
    <text evidence="10">The sequence shown here is derived from an EMBL/GenBank/DDBJ whole genome shotgun (WGS) entry which is preliminary data.</text>
</comment>
<dbReference type="Gene3D" id="3.40.50.720">
    <property type="entry name" value="NAD(P)-binding Rossmann-like Domain"/>
    <property type="match status" value="1"/>
</dbReference>
<keyword evidence="11" id="KW-1185">Reference proteome</keyword>
<feature type="transmembrane region" description="Helical" evidence="8">
    <location>
        <begin position="6"/>
        <end position="26"/>
    </location>
</feature>
<dbReference type="InterPro" id="IPR038770">
    <property type="entry name" value="Na+/solute_symporter_sf"/>
</dbReference>
<proteinExistence type="inferred from homology"/>
<feature type="transmembrane region" description="Helical" evidence="8">
    <location>
        <begin position="116"/>
        <end position="136"/>
    </location>
</feature>
<protein>
    <submittedName>
        <fullName evidence="10">Potassium efflux transporter</fullName>
    </submittedName>
</protein>
<feature type="transmembrane region" description="Helical" evidence="8">
    <location>
        <begin position="148"/>
        <end position="171"/>
    </location>
</feature>
<dbReference type="GO" id="GO:1902600">
    <property type="term" value="P:proton transmembrane transport"/>
    <property type="evidence" value="ECO:0007669"/>
    <property type="project" value="InterPro"/>
</dbReference>
<dbReference type="GO" id="GO:0016020">
    <property type="term" value="C:membrane"/>
    <property type="evidence" value="ECO:0007669"/>
    <property type="project" value="UniProtKB-SubCell"/>
</dbReference>
<dbReference type="RefSeq" id="WP_284349763.1">
    <property type="nucleotide sequence ID" value="NZ_BRXS01000003.1"/>
</dbReference>
<dbReference type="PROSITE" id="PS51201">
    <property type="entry name" value="RCK_N"/>
    <property type="match status" value="1"/>
</dbReference>
<feature type="transmembrane region" description="Helical" evidence="8">
    <location>
        <begin position="278"/>
        <end position="296"/>
    </location>
</feature>
<keyword evidence="7" id="KW-0175">Coiled coil</keyword>
<dbReference type="EMBL" id="BRXS01000003">
    <property type="protein sequence ID" value="GLC25310.1"/>
    <property type="molecule type" value="Genomic_DNA"/>
</dbReference>
<feature type="transmembrane region" description="Helical" evidence="8">
    <location>
        <begin position="56"/>
        <end position="76"/>
    </location>
</feature>
<dbReference type="PANTHER" id="PTHR42751">
    <property type="entry name" value="SODIUM/HYDROGEN EXCHANGER FAMILY/TRKA DOMAIN PROTEIN"/>
    <property type="match status" value="1"/>
</dbReference>
<evidence type="ECO:0000256" key="3">
    <source>
        <dbReference type="ARBA" id="ARBA00022448"/>
    </source>
</evidence>
<name>A0AA37Q2C3_9BACT</name>
<keyword evidence="6 8" id="KW-0472">Membrane</keyword>
<accession>A0AA37Q2C3</accession>
<comment type="subcellular location">
    <subcellularLocation>
        <location evidence="1">Membrane</location>
        <topology evidence="1">Multi-pass membrane protein</topology>
    </subcellularLocation>
</comment>
<feature type="domain" description="RCK N-terminal" evidence="9">
    <location>
        <begin position="422"/>
        <end position="538"/>
    </location>
</feature>
<feature type="coiled-coil region" evidence="7">
    <location>
        <begin position="553"/>
        <end position="580"/>
    </location>
</feature>
<feature type="transmembrane region" description="Helical" evidence="8">
    <location>
        <begin position="225"/>
        <end position="258"/>
    </location>
</feature>
<dbReference type="InterPro" id="IPR006153">
    <property type="entry name" value="Cation/H_exchanger_TM"/>
</dbReference>
<organism evidence="10 11">
    <name type="scientific">Roseisolibacter agri</name>
    <dbReference type="NCBI Taxonomy" id="2014610"/>
    <lineage>
        <taxon>Bacteria</taxon>
        <taxon>Pseudomonadati</taxon>
        <taxon>Gemmatimonadota</taxon>
        <taxon>Gemmatimonadia</taxon>
        <taxon>Gemmatimonadales</taxon>
        <taxon>Gemmatimonadaceae</taxon>
        <taxon>Roseisolibacter</taxon>
    </lineage>
</organism>